<sequence length="665" mass="72743">MPSASSLRALHYREDGILACLFKYLEHDVAKGGSDCGVCAMALDSGHSYFKLGCGCEARAECQERWLAQKATCPACAKPVDVIRGELDAWFRSRDSDVQRATAPPDPVGEHIAQVRVASTVDELHDAIWPKGLFDGAWDEKELANYAAAQLEHIDADGRTHREISADDRFDQGLYTPIPVYVAGRSYCFKTGWRHESYELLIDNNLTFLEHRGTWLGADLEPEPGVVVGGAAGAGPTPQLMDAPEAWEPRGHKTTAMILDAVSCRVAEADSPASPAQTSAGAGANVDRVKVHHVHANSHNLPVILAGSPSSRKSSQRAAATAFVTQNKYTPPTLRDRAAYLTEATVKGIQTADEIVNAMATPWSVQSSGLHLLPRGKFCTYLQCEPGDVLAGTGTVHLTFYAFQFKARGQYEACEWKLRPGARGFQKRPPIAFAPERSHFNRDVKAGLSGGLWRSLHRWMLVGPCEQQSHLCCDGQARIMRHIVQVAIAERLDSMAQSTARLNKYFIIKLNFAFSGILRFSVAEMWKAMYSESLAARLRWLRQVSLRGGFYACIAGAGAAVGMGRDGLRALAGAFEKAAPPRAAHRGLQGVDAATREFLKYKTNNYRVFSASDARSSLRNMINSKSLAEQIKEARASFVEAGLPAVPSDVDVGREKKKRGRKVQM</sequence>
<evidence type="ECO:0008006" key="3">
    <source>
        <dbReference type="Google" id="ProtNLM"/>
    </source>
</evidence>
<dbReference type="InterPro" id="IPR013083">
    <property type="entry name" value="Znf_RING/FYVE/PHD"/>
</dbReference>
<accession>A0ABN9X0K8</accession>
<dbReference type="Gene3D" id="3.30.40.10">
    <property type="entry name" value="Zinc/RING finger domain, C3HC4 (zinc finger)"/>
    <property type="match status" value="1"/>
</dbReference>
<proteinExistence type="predicted"/>
<dbReference type="EMBL" id="CAUYUJ010019491">
    <property type="protein sequence ID" value="CAK0891527.1"/>
    <property type="molecule type" value="Genomic_DNA"/>
</dbReference>
<dbReference type="SUPFAM" id="SSF57850">
    <property type="entry name" value="RING/U-box"/>
    <property type="match status" value="1"/>
</dbReference>
<organism evidence="1 2">
    <name type="scientific">Prorocentrum cordatum</name>
    <dbReference type="NCBI Taxonomy" id="2364126"/>
    <lineage>
        <taxon>Eukaryota</taxon>
        <taxon>Sar</taxon>
        <taxon>Alveolata</taxon>
        <taxon>Dinophyceae</taxon>
        <taxon>Prorocentrales</taxon>
        <taxon>Prorocentraceae</taxon>
        <taxon>Prorocentrum</taxon>
    </lineage>
</organism>
<gene>
    <name evidence="1" type="ORF">PCOR1329_LOCUS71461</name>
</gene>
<keyword evidence="2" id="KW-1185">Reference proteome</keyword>
<dbReference type="Proteomes" id="UP001189429">
    <property type="component" value="Unassembled WGS sequence"/>
</dbReference>
<protein>
    <recommendedName>
        <fullName evidence="3">RING-type domain-containing protein</fullName>
    </recommendedName>
</protein>
<reference evidence="1" key="1">
    <citation type="submission" date="2023-10" db="EMBL/GenBank/DDBJ databases">
        <authorList>
            <person name="Chen Y."/>
            <person name="Shah S."/>
            <person name="Dougan E. K."/>
            <person name="Thang M."/>
            <person name="Chan C."/>
        </authorList>
    </citation>
    <scope>NUCLEOTIDE SEQUENCE [LARGE SCALE GENOMIC DNA]</scope>
</reference>
<evidence type="ECO:0000313" key="1">
    <source>
        <dbReference type="EMBL" id="CAK0891527.1"/>
    </source>
</evidence>
<evidence type="ECO:0000313" key="2">
    <source>
        <dbReference type="Proteomes" id="UP001189429"/>
    </source>
</evidence>
<name>A0ABN9X0K8_9DINO</name>
<comment type="caution">
    <text evidence="1">The sequence shown here is derived from an EMBL/GenBank/DDBJ whole genome shotgun (WGS) entry which is preliminary data.</text>
</comment>